<evidence type="ECO:0000259" key="6">
    <source>
        <dbReference type="Pfam" id="PF00483"/>
    </source>
</evidence>
<accession>A0ABT2ETF9</accession>
<dbReference type="Proteomes" id="UP001204798">
    <property type="component" value="Unassembled WGS sequence"/>
</dbReference>
<reference evidence="7 8" key="1">
    <citation type="submission" date="2022-08" db="EMBL/GenBank/DDBJ databases">
        <title>Bacterial and archaeal communities from various locations to study Microbial Dark Matter (Phase II).</title>
        <authorList>
            <person name="Stepanauskas R."/>
        </authorList>
    </citation>
    <scope>NUCLEOTIDE SEQUENCE [LARGE SCALE GENOMIC DNA]</scope>
    <source>
        <strain evidence="7 8">PD1</strain>
    </source>
</reference>
<comment type="catalytic activity">
    <reaction evidence="5">
        <text>alpha-D-glucose 1-phosphate + UTP + H(+) = UDP-alpha-D-glucose + diphosphate</text>
        <dbReference type="Rhea" id="RHEA:19889"/>
        <dbReference type="ChEBI" id="CHEBI:15378"/>
        <dbReference type="ChEBI" id="CHEBI:33019"/>
        <dbReference type="ChEBI" id="CHEBI:46398"/>
        <dbReference type="ChEBI" id="CHEBI:58601"/>
        <dbReference type="ChEBI" id="CHEBI:58885"/>
        <dbReference type="EC" id="2.7.7.9"/>
    </reaction>
</comment>
<dbReference type="EC" id="2.7.7.9" evidence="2"/>
<dbReference type="InterPro" id="IPR005771">
    <property type="entry name" value="GalU_uridylyltTrfase_bac/arc"/>
</dbReference>
<protein>
    <recommendedName>
        <fullName evidence="2">UTP--glucose-1-phosphate uridylyltransferase</fullName>
        <ecNumber evidence="2">2.7.7.9</ecNumber>
    </recommendedName>
</protein>
<evidence type="ECO:0000256" key="4">
    <source>
        <dbReference type="ARBA" id="ARBA00022695"/>
    </source>
</evidence>
<dbReference type="PANTHER" id="PTHR43197:SF1">
    <property type="entry name" value="UTP--GLUCOSE-1-PHOSPHATE URIDYLYLTRANSFERASE"/>
    <property type="match status" value="1"/>
</dbReference>
<dbReference type="InterPro" id="IPR029044">
    <property type="entry name" value="Nucleotide-diphossugar_trans"/>
</dbReference>
<evidence type="ECO:0000256" key="5">
    <source>
        <dbReference type="ARBA" id="ARBA00048128"/>
    </source>
</evidence>
<name>A0ABT2ETF9_9BACT</name>
<comment type="similarity">
    <text evidence="1">Belongs to the UDPGP type 2 family.</text>
</comment>
<evidence type="ECO:0000313" key="8">
    <source>
        <dbReference type="Proteomes" id="UP001204798"/>
    </source>
</evidence>
<dbReference type="PANTHER" id="PTHR43197">
    <property type="entry name" value="UTP--GLUCOSE-1-PHOSPHATE URIDYLYLTRANSFERASE"/>
    <property type="match status" value="1"/>
</dbReference>
<evidence type="ECO:0000313" key="7">
    <source>
        <dbReference type="EMBL" id="MCS3920173.1"/>
    </source>
</evidence>
<sequence>MNKVIQKAVVPAAGKGSRLLPATKSQPKEMLPVGRKPVIQYVVEELAHADIRNVLIITGRKKRSIEDHFDEDADWGDLEDELLPSAARLGVQVFYVRQSQPLGLGHAVSLAQEFTGGEPFVVSLGDTIIWTPRPGSLIQRMIQAHLELKATATIAVETVRREHVSRYGIVAPAHWEKTSAGEVMRLTDIVEKPSVEEAPSCFAVAARYILEPAIYDALKETPPSIGNEIQLTDAIRLLVREGYPVYALPLEPDEQRWDIGNFESYFKAFVHVAMMDEEHGAEIREFVRELLGGQLQ</sequence>
<feature type="domain" description="Nucleotidyl transferase" evidence="6">
    <location>
        <begin position="7"/>
        <end position="272"/>
    </location>
</feature>
<dbReference type="Gene3D" id="3.90.550.10">
    <property type="entry name" value="Spore Coat Polysaccharide Biosynthesis Protein SpsA, Chain A"/>
    <property type="match status" value="1"/>
</dbReference>
<dbReference type="Pfam" id="PF00483">
    <property type="entry name" value="NTP_transferase"/>
    <property type="match status" value="1"/>
</dbReference>
<keyword evidence="8" id="KW-1185">Reference proteome</keyword>
<gene>
    <name evidence="7" type="ORF">M2350_002590</name>
</gene>
<proteinExistence type="inferred from homology"/>
<evidence type="ECO:0000256" key="1">
    <source>
        <dbReference type="ARBA" id="ARBA00006890"/>
    </source>
</evidence>
<dbReference type="SUPFAM" id="SSF53448">
    <property type="entry name" value="Nucleotide-diphospho-sugar transferases"/>
    <property type="match status" value="1"/>
</dbReference>
<dbReference type="InterPro" id="IPR005835">
    <property type="entry name" value="NTP_transferase_dom"/>
</dbReference>
<evidence type="ECO:0000256" key="2">
    <source>
        <dbReference type="ARBA" id="ARBA00012415"/>
    </source>
</evidence>
<evidence type="ECO:0000256" key="3">
    <source>
        <dbReference type="ARBA" id="ARBA00022679"/>
    </source>
</evidence>
<comment type="caution">
    <text evidence="7">The sequence shown here is derived from an EMBL/GenBank/DDBJ whole genome shotgun (WGS) entry which is preliminary data.</text>
</comment>
<organism evidence="7 8">
    <name type="scientific">Candidatus Fervidibacter sacchari</name>
    <dbReference type="NCBI Taxonomy" id="1448929"/>
    <lineage>
        <taxon>Bacteria</taxon>
        <taxon>Candidatus Fervidibacterota</taxon>
        <taxon>Candidatus Fervidibacter</taxon>
    </lineage>
</organism>
<keyword evidence="4 7" id="KW-0548">Nucleotidyltransferase</keyword>
<dbReference type="RefSeq" id="WP_020249851.1">
    <property type="nucleotide sequence ID" value="NZ_CP130454.1"/>
</dbReference>
<keyword evidence="3 7" id="KW-0808">Transferase</keyword>
<dbReference type="GO" id="GO:0003983">
    <property type="term" value="F:UTP:glucose-1-phosphate uridylyltransferase activity"/>
    <property type="evidence" value="ECO:0007669"/>
    <property type="project" value="UniProtKB-EC"/>
</dbReference>
<dbReference type="EMBL" id="JANUCP010000004">
    <property type="protein sequence ID" value="MCS3920173.1"/>
    <property type="molecule type" value="Genomic_DNA"/>
</dbReference>